<evidence type="ECO:0000256" key="1">
    <source>
        <dbReference type="ARBA" id="ARBA00022786"/>
    </source>
</evidence>
<dbReference type="InterPro" id="IPR016135">
    <property type="entry name" value="UBQ-conjugating_enzyme/RWD"/>
</dbReference>
<protein>
    <recommendedName>
        <fullName evidence="2">UBC core domain-containing protein</fullName>
    </recommendedName>
</protein>
<dbReference type="Gene3D" id="3.10.110.10">
    <property type="entry name" value="Ubiquitin Conjugating Enzyme"/>
    <property type="match status" value="1"/>
</dbReference>
<dbReference type="SMART" id="SM00212">
    <property type="entry name" value="UBCc"/>
    <property type="match status" value="1"/>
</dbReference>
<dbReference type="InterPro" id="IPR050113">
    <property type="entry name" value="Ub_conjugating_enzyme"/>
</dbReference>
<dbReference type="CDD" id="cd23812">
    <property type="entry name" value="UBCc_ScPEX4-like"/>
    <property type="match status" value="1"/>
</dbReference>
<proteinExistence type="predicted"/>
<evidence type="ECO:0000259" key="2">
    <source>
        <dbReference type="PROSITE" id="PS50127"/>
    </source>
</evidence>
<feature type="domain" description="UBC core" evidence="2">
    <location>
        <begin position="35"/>
        <end position="187"/>
    </location>
</feature>
<comment type="caution">
    <text evidence="3">The sequence shown here is derived from an EMBL/GenBank/DDBJ whole genome shotgun (WGS) entry which is preliminary data.</text>
</comment>
<dbReference type="PANTHER" id="PTHR24067">
    <property type="entry name" value="UBIQUITIN-CONJUGATING ENZYME E2"/>
    <property type="match status" value="1"/>
</dbReference>
<dbReference type="Pfam" id="PF00179">
    <property type="entry name" value="UQ_con"/>
    <property type="match status" value="1"/>
</dbReference>
<dbReference type="OrthoDB" id="9973183at2759"/>
<dbReference type="AlphaFoldDB" id="A0A3M7CCT5"/>
<dbReference type="InterPro" id="IPR000608">
    <property type="entry name" value="UBC"/>
</dbReference>
<dbReference type="PROSITE" id="PS50127">
    <property type="entry name" value="UBC_2"/>
    <property type="match status" value="1"/>
</dbReference>
<dbReference type="SUPFAM" id="SSF54495">
    <property type="entry name" value="UBC-like"/>
    <property type="match status" value="1"/>
</dbReference>
<name>A0A3M7CCT5_HORWE</name>
<reference evidence="3 4" key="1">
    <citation type="journal article" date="2018" name="BMC Genomics">
        <title>Genomic evidence for intraspecific hybridization in a clonal and extremely halotolerant yeast.</title>
        <authorList>
            <person name="Gostincar C."/>
            <person name="Stajich J.E."/>
            <person name="Zupancic J."/>
            <person name="Zalar P."/>
            <person name="Gunde-Cimerman N."/>
        </authorList>
    </citation>
    <scope>NUCLEOTIDE SEQUENCE [LARGE SCALE GENOMIC DNA]</scope>
    <source>
        <strain evidence="3 4">EXF-151</strain>
    </source>
</reference>
<accession>A0A3M7CCT5</accession>
<dbReference type="EMBL" id="QWIN01000567">
    <property type="protein sequence ID" value="RMY49794.1"/>
    <property type="molecule type" value="Genomic_DNA"/>
</dbReference>
<dbReference type="Proteomes" id="UP000270230">
    <property type="component" value="Unassembled WGS sequence"/>
</dbReference>
<evidence type="ECO:0000313" key="4">
    <source>
        <dbReference type="Proteomes" id="UP000270230"/>
    </source>
</evidence>
<keyword evidence="1" id="KW-0833">Ubl conjugation pathway</keyword>
<gene>
    <name evidence="3" type="ORF">D0865_07284</name>
</gene>
<dbReference type="VEuPathDB" id="FungiDB:BTJ68_02311"/>
<sequence length="188" mass="20272">LDLGSGFGLSAQLSSITLQTTRPSGHATKDRTVTMAAKRLIKELEKFRKEPSTAVSGLEPCSDEDLFNLTARLRGPRGTAYEGGEWTLSITVPATTYPNSPPTITFTTPICHPNVNFQTGEICLDLLKTAWTPAYGLVSTLEAVQQLLSAGGEPDSPLNLDIAKLLREGDLVGAESLVRLYTRMYAMG</sequence>
<organism evidence="3 4">
    <name type="scientific">Hortaea werneckii</name>
    <name type="common">Black yeast</name>
    <name type="synonym">Cladosporium werneckii</name>
    <dbReference type="NCBI Taxonomy" id="91943"/>
    <lineage>
        <taxon>Eukaryota</taxon>
        <taxon>Fungi</taxon>
        <taxon>Dikarya</taxon>
        <taxon>Ascomycota</taxon>
        <taxon>Pezizomycotina</taxon>
        <taxon>Dothideomycetes</taxon>
        <taxon>Dothideomycetidae</taxon>
        <taxon>Mycosphaerellales</taxon>
        <taxon>Teratosphaeriaceae</taxon>
        <taxon>Hortaea</taxon>
    </lineage>
</organism>
<evidence type="ECO:0000313" key="3">
    <source>
        <dbReference type="EMBL" id="RMY49794.1"/>
    </source>
</evidence>
<feature type="non-terminal residue" evidence="3">
    <location>
        <position position="1"/>
    </location>
</feature>